<gene>
    <name evidence="1" type="ORF">LCGC14_2018990</name>
</gene>
<dbReference type="Gene3D" id="3.10.450.530">
    <property type="entry name" value="Ribonuclease toxin, BrnT, of type II toxin-antitoxin system"/>
    <property type="match status" value="1"/>
</dbReference>
<comment type="caution">
    <text evidence="1">The sequence shown here is derived from an EMBL/GenBank/DDBJ whole genome shotgun (WGS) entry which is preliminary data.</text>
</comment>
<name>A0A0F9HBE9_9ZZZZ</name>
<accession>A0A0F9HBE9</accession>
<evidence type="ECO:0000313" key="1">
    <source>
        <dbReference type="EMBL" id="KKL79025.1"/>
    </source>
</evidence>
<evidence type="ECO:0008006" key="2">
    <source>
        <dbReference type="Google" id="ProtNLM"/>
    </source>
</evidence>
<dbReference type="EMBL" id="LAZR01023287">
    <property type="protein sequence ID" value="KKL79025.1"/>
    <property type="molecule type" value="Genomic_DNA"/>
</dbReference>
<sequence>MKYEWDENKRAANLTKHDIDFIDAEHFDWSSAIETIDDRFNYIEERWVALGFIGNRLHVLTYTGRGENIRLISLRKANKREREYYEEKT</sequence>
<proteinExistence type="predicted"/>
<dbReference type="Pfam" id="PF04365">
    <property type="entry name" value="BrnT_toxin"/>
    <property type="match status" value="1"/>
</dbReference>
<dbReference type="InterPro" id="IPR007460">
    <property type="entry name" value="BrnT_toxin"/>
</dbReference>
<organism evidence="1">
    <name type="scientific">marine sediment metagenome</name>
    <dbReference type="NCBI Taxonomy" id="412755"/>
    <lineage>
        <taxon>unclassified sequences</taxon>
        <taxon>metagenomes</taxon>
        <taxon>ecological metagenomes</taxon>
    </lineage>
</organism>
<reference evidence="1" key="1">
    <citation type="journal article" date="2015" name="Nature">
        <title>Complex archaea that bridge the gap between prokaryotes and eukaryotes.</title>
        <authorList>
            <person name="Spang A."/>
            <person name="Saw J.H."/>
            <person name="Jorgensen S.L."/>
            <person name="Zaremba-Niedzwiedzka K."/>
            <person name="Martijn J."/>
            <person name="Lind A.E."/>
            <person name="van Eijk R."/>
            <person name="Schleper C."/>
            <person name="Guy L."/>
            <person name="Ettema T.J."/>
        </authorList>
    </citation>
    <scope>NUCLEOTIDE SEQUENCE</scope>
</reference>
<dbReference type="InterPro" id="IPR038573">
    <property type="entry name" value="BrnT_sf"/>
</dbReference>
<dbReference type="AlphaFoldDB" id="A0A0F9HBE9"/>
<protein>
    <recommendedName>
        <fullName evidence="2">BrnT family toxin</fullName>
    </recommendedName>
</protein>